<reference evidence="2" key="1">
    <citation type="journal article" date="2022" name="G3 (Bethesda)">
        <title>High quality genome of the basidiomycete yeast Dioszegia hungarica PDD-24b-2 isolated from cloud water.</title>
        <authorList>
            <person name="Jarrige D."/>
            <person name="Haridas S."/>
            <person name="Bleykasten-Grosshans C."/>
            <person name="Joly M."/>
            <person name="Nadalig T."/>
            <person name="Sancelme M."/>
            <person name="Vuilleumier S."/>
            <person name="Grigoriev I.V."/>
            <person name="Amato P."/>
            <person name="Bringel F."/>
        </authorList>
    </citation>
    <scope>NUCLEOTIDE SEQUENCE</scope>
    <source>
        <strain evidence="2">PDD-24b-2</strain>
    </source>
</reference>
<dbReference type="Proteomes" id="UP001164286">
    <property type="component" value="Unassembled WGS sequence"/>
</dbReference>
<name>A0AA38HG69_9TREE</name>
<evidence type="ECO:0000313" key="2">
    <source>
        <dbReference type="EMBL" id="KAI9639064.1"/>
    </source>
</evidence>
<protein>
    <submittedName>
        <fullName evidence="2">Uncharacterized protein</fullName>
    </submittedName>
</protein>
<dbReference type="AlphaFoldDB" id="A0AA38HG69"/>
<sequence length="188" mass="20494">MSNQSSSNPDHAGVPFPDWYNDAIHAEIAEFLASFDEPEQPRPASPQPDTPGLTYAQYARMLSDVHGSRFNSPVPIPWNNGTVSPSQIFAERDTGVIRVAGGLVGHGVWVLGQVGNKFETPRGGRQGGIYTPDPGQEHMVTRGSVGCRSIAARRWATAPTDLRTGARRWMSLRRRSDVTASRRRAGAD</sequence>
<dbReference type="GeneID" id="77727463"/>
<evidence type="ECO:0000256" key="1">
    <source>
        <dbReference type="SAM" id="MobiDB-lite"/>
    </source>
</evidence>
<keyword evidence="3" id="KW-1185">Reference proteome</keyword>
<dbReference type="RefSeq" id="XP_052948841.1">
    <property type="nucleotide sequence ID" value="XM_053088258.1"/>
</dbReference>
<gene>
    <name evidence="2" type="ORF">MKK02DRAFT_31319</name>
</gene>
<evidence type="ECO:0000313" key="3">
    <source>
        <dbReference type="Proteomes" id="UP001164286"/>
    </source>
</evidence>
<proteinExistence type="predicted"/>
<feature type="region of interest" description="Disordered" evidence="1">
    <location>
        <begin position="33"/>
        <end position="53"/>
    </location>
</feature>
<accession>A0AA38HG69</accession>
<dbReference type="EMBL" id="JAKWFO010000002">
    <property type="protein sequence ID" value="KAI9639064.1"/>
    <property type="molecule type" value="Genomic_DNA"/>
</dbReference>
<organism evidence="2 3">
    <name type="scientific">Dioszegia hungarica</name>
    <dbReference type="NCBI Taxonomy" id="4972"/>
    <lineage>
        <taxon>Eukaryota</taxon>
        <taxon>Fungi</taxon>
        <taxon>Dikarya</taxon>
        <taxon>Basidiomycota</taxon>
        <taxon>Agaricomycotina</taxon>
        <taxon>Tremellomycetes</taxon>
        <taxon>Tremellales</taxon>
        <taxon>Bulleribasidiaceae</taxon>
        <taxon>Dioszegia</taxon>
    </lineage>
</organism>
<comment type="caution">
    <text evidence="2">The sequence shown here is derived from an EMBL/GenBank/DDBJ whole genome shotgun (WGS) entry which is preliminary data.</text>
</comment>